<dbReference type="AlphaFoldDB" id="A0A6S7CVC4"/>
<accession>A0A6S7CVC4</accession>
<organism evidence="1 2">
    <name type="scientific">Achromobacter pulmonis</name>
    <dbReference type="NCBI Taxonomy" id="1389932"/>
    <lineage>
        <taxon>Bacteria</taxon>
        <taxon>Pseudomonadati</taxon>
        <taxon>Pseudomonadota</taxon>
        <taxon>Betaproteobacteria</taxon>
        <taxon>Burkholderiales</taxon>
        <taxon>Alcaligenaceae</taxon>
        <taxon>Achromobacter</taxon>
    </lineage>
</organism>
<dbReference type="RefSeq" id="WP_175140500.1">
    <property type="nucleotide sequence ID" value="NZ_CADIKZ010000003.1"/>
</dbReference>
<evidence type="ECO:0000313" key="1">
    <source>
        <dbReference type="EMBL" id="CAB3848200.1"/>
    </source>
</evidence>
<name>A0A6S7CVC4_9BURK</name>
<dbReference type="InterPro" id="IPR018655">
    <property type="entry name" value="DUF2086"/>
</dbReference>
<dbReference type="EMBL" id="CADIKZ010000003">
    <property type="protein sequence ID" value="CAB3848200.1"/>
    <property type="molecule type" value="Genomic_DNA"/>
</dbReference>
<keyword evidence="2" id="KW-1185">Reference proteome</keyword>
<evidence type="ECO:0000313" key="2">
    <source>
        <dbReference type="Proteomes" id="UP000494203"/>
    </source>
</evidence>
<reference evidence="1 2" key="1">
    <citation type="submission" date="2020-04" db="EMBL/GenBank/DDBJ databases">
        <authorList>
            <person name="De Canck E."/>
        </authorList>
    </citation>
    <scope>NUCLEOTIDE SEQUENCE [LARGE SCALE GENOMIC DNA]</scope>
    <source>
        <strain evidence="1 2">LMG 26788</strain>
    </source>
</reference>
<gene>
    <name evidence="1" type="ORF">LMG26788_01624</name>
</gene>
<evidence type="ECO:0008006" key="3">
    <source>
        <dbReference type="Google" id="ProtNLM"/>
    </source>
</evidence>
<proteinExistence type="predicted"/>
<dbReference type="Proteomes" id="UP000494203">
    <property type="component" value="Unassembled WGS sequence"/>
</dbReference>
<dbReference type="Pfam" id="PF09859">
    <property type="entry name" value="Oxygenase-NA"/>
    <property type="match status" value="1"/>
</dbReference>
<protein>
    <recommendedName>
        <fullName evidence="3">Prolyl 4-hydroxylase</fullName>
    </recommendedName>
</protein>
<sequence length="216" mass="23193">MSALPALDRYDWTHILEQLDAEGWAPLPALFSPARAAELARAFDDPRTLPAGADGQACRSWRPPLPDGLDALQRQLHARLAPLARSWAQRLGRAAPAATAAAPACLSRLGQDGSLPLRHAADDAAFPFCLIALLSEPGRDFTGGEFVMTEQRPRQQSRPMVLPLRRGDGAVIAAAHRPVRGANGDYRATLRHAISRVRSGERVGLSLPLDGQSAPP</sequence>